<dbReference type="VEuPathDB" id="TriTrypDB:TRSC58_04859"/>
<reference evidence="4 5" key="1">
    <citation type="journal article" date="2018" name="BMC Genomics">
        <title>Genomic comparison of Trypanosoma conorhini and Trypanosoma rangeli to Trypanosoma cruzi strains of high and low virulence.</title>
        <authorList>
            <person name="Bradwell K.R."/>
            <person name="Koparde V.N."/>
            <person name="Matveyev A.V."/>
            <person name="Serrano M.G."/>
            <person name="Alves J.M."/>
            <person name="Parikh H."/>
            <person name="Huang B."/>
            <person name="Lee V."/>
            <person name="Espinosa-Alvarez O."/>
            <person name="Ortiz P.A."/>
            <person name="Costa-Martins A.G."/>
            <person name="Teixeira M.M."/>
            <person name="Buck G.A."/>
        </authorList>
    </citation>
    <scope>NUCLEOTIDE SEQUENCE [LARGE SCALE GENOMIC DNA]</scope>
    <source>
        <strain evidence="4 5">AM80</strain>
    </source>
</reference>
<feature type="coiled-coil region" evidence="1">
    <location>
        <begin position="117"/>
        <end position="144"/>
    </location>
</feature>
<dbReference type="Proteomes" id="UP000283634">
    <property type="component" value="Unassembled WGS sequence"/>
</dbReference>
<dbReference type="EMBL" id="MKGL01000409">
    <property type="protein sequence ID" value="RNE99111.1"/>
    <property type="molecule type" value="Genomic_DNA"/>
</dbReference>
<feature type="region of interest" description="Disordered" evidence="2">
    <location>
        <begin position="261"/>
        <end position="293"/>
    </location>
</feature>
<keyword evidence="1" id="KW-0175">Coiled coil</keyword>
<comment type="caution">
    <text evidence="4">The sequence shown here is derived from an EMBL/GenBank/DDBJ whole genome shotgun (WGS) entry which is preliminary data.</text>
</comment>
<evidence type="ECO:0000313" key="4">
    <source>
        <dbReference type="EMBL" id="RNE99111.1"/>
    </source>
</evidence>
<keyword evidence="3" id="KW-0732">Signal</keyword>
<accession>A0A422N0Y0</accession>
<gene>
    <name evidence="4" type="ORF">TraAM80_08399</name>
</gene>
<dbReference type="RefSeq" id="XP_029235013.1">
    <property type="nucleotide sequence ID" value="XM_029385151.1"/>
</dbReference>
<feature type="compositionally biased region" description="Low complexity" evidence="2">
    <location>
        <begin position="267"/>
        <end position="280"/>
    </location>
</feature>
<name>A0A422N0Y0_TRYRA</name>
<organism evidence="4 5">
    <name type="scientific">Trypanosoma rangeli</name>
    <dbReference type="NCBI Taxonomy" id="5698"/>
    <lineage>
        <taxon>Eukaryota</taxon>
        <taxon>Discoba</taxon>
        <taxon>Euglenozoa</taxon>
        <taxon>Kinetoplastea</taxon>
        <taxon>Metakinetoplastina</taxon>
        <taxon>Trypanosomatida</taxon>
        <taxon>Trypanosomatidae</taxon>
        <taxon>Trypanosoma</taxon>
        <taxon>Herpetosoma</taxon>
    </lineage>
</organism>
<dbReference type="OrthoDB" id="10619416at2759"/>
<feature type="coiled-coil region" evidence="1">
    <location>
        <begin position="220"/>
        <end position="247"/>
    </location>
</feature>
<evidence type="ECO:0000256" key="2">
    <source>
        <dbReference type="SAM" id="MobiDB-lite"/>
    </source>
</evidence>
<keyword evidence="5" id="KW-1185">Reference proteome</keyword>
<evidence type="ECO:0000313" key="5">
    <source>
        <dbReference type="Proteomes" id="UP000283634"/>
    </source>
</evidence>
<evidence type="ECO:0000256" key="3">
    <source>
        <dbReference type="SAM" id="SignalP"/>
    </source>
</evidence>
<dbReference type="AlphaFoldDB" id="A0A422N0Y0"/>
<dbReference type="OMA" id="FPNSACA"/>
<evidence type="ECO:0000256" key="1">
    <source>
        <dbReference type="SAM" id="Coils"/>
    </source>
</evidence>
<feature type="chain" id="PRO_5019503907" evidence="3">
    <location>
        <begin position="25"/>
        <end position="326"/>
    </location>
</feature>
<sequence length="326" mass="33959">MRCGVACVLLALVLCCVHLSLSEAAAPSSARTRASVADGAPVANATPALVPDNINEVLETALKAKLKAQAELTEARGYCLEAKQSSDKALEDEKKAEEILKKLDEGAVVLSRSLLHAKEATKEAEGALKECLEAEKAAEAAEGETHKAVHGLLELTMDRWKEPKDGNMLKQAANQTALAVQKADEAERYSDKAAAAAEKTHAAAERAATAQSLAHDVVVTATALLRKREAEEKRRQAKERADAEAARQAAVAEVMEKFSVKQAPNEASSDSNAAGASASGAGEGKSGTTHRKNAVGAADGSGIPLLSRASLLLTAAVAFIGCLFVC</sequence>
<protein>
    <submittedName>
        <fullName evidence="4">Surface protein TolT</fullName>
    </submittedName>
</protein>
<feature type="signal peptide" evidence="3">
    <location>
        <begin position="1"/>
        <end position="24"/>
    </location>
</feature>
<proteinExistence type="predicted"/>
<dbReference type="GeneID" id="40332332"/>